<dbReference type="InterPro" id="IPR009958">
    <property type="entry name" value="Conotoxin_a-typ"/>
</dbReference>
<accession>U3L069</accession>
<dbReference type="GO" id="GO:0030550">
    <property type="term" value="F:acetylcholine receptor inhibitor activity"/>
    <property type="evidence" value="ECO:0007669"/>
    <property type="project" value="InterPro"/>
</dbReference>
<feature type="chain" id="PRO_5004646610" evidence="5">
    <location>
        <begin position="22"/>
        <end position="62"/>
    </location>
</feature>
<evidence type="ECO:0000256" key="5">
    <source>
        <dbReference type="SAM" id="SignalP"/>
    </source>
</evidence>
<dbReference type="Pfam" id="PF07365">
    <property type="entry name" value="Toxin_8"/>
    <property type="match status" value="1"/>
</dbReference>
<name>U3L069_CONFL</name>
<reference evidence="6" key="1">
    <citation type="submission" date="2012-08" db="EMBL/GenBank/DDBJ databases">
        <title>Transcriptome analysis reveals the diversity of conotoxins produced by Conus flavidus.</title>
        <authorList>
            <person name="Lu A."/>
            <person name="Xu S."/>
            <person name="Chi C."/>
            <person name="Wang C."/>
        </authorList>
    </citation>
    <scope>NUCLEOTIDE SEQUENCE</scope>
</reference>
<evidence type="ECO:0000256" key="1">
    <source>
        <dbReference type="ARBA" id="ARBA00004613"/>
    </source>
</evidence>
<organism evidence="6">
    <name type="scientific">Conus flavidus</name>
    <name type="common">Yellow Pacific cone</name>
    <dbReference type="NCBI Taxonomy" id="101302"/>
    <lineage>
        <taxon>Eukaryota</taxon>
        <taxon>Metazoa</taxon>
        <taxon>Spiralia</taxon>
        <taxon>Lophotrochozoa</taxon>
        <taxon>Mollusca</taxon>
        <taxon>Gastropoda</taxon>
        <taxon>Caenogastropoda</taxon>
        <taxon>Neogastropoda</taxon>
        <taxon>Conoidea</taxon>
        <taxon>Conidae</taxon>
        <taxon>Conus</taxon>
        <taxon>Virgiconus</taxon>
    </lineage>
</organism>
<dbReference type="GO" id="GO:0090729">
    <property type="term" value="F:toxin activity"/>
    <property type="evidence" value="ECO:0007669"/>
    <property type="project" value="UniProtKB-KW"/>
</dbReference>
<dbReference type="EMBL" id="JX499074">
    <property type="protein sequence ID" value="AFU50758.1"/>
    <property type="molecule type" value="mRNA"/>
</dbReference>
<keyword evidence="5" id="KW-0732">Signal</keyword>
<protein>
    <submittedName>
        <fullName evidence="6">A-conotoxin peptide Fla1.1</fullName>
    </submittedName>
</protein>
<comment type="subcellular location">
    <subcellularLocation>
        <location evidence="1">Secreted</location>
    </subcellularLocation>
</comment>
<keyword evidence="3" id="KW-0964">Secreted</keyword>
<evidence type="ECO:0000313" key="6">
    <source>
        <dbReference type="EMBL" id="AFU50758.1"/>
    </source>
</evidence>
<gene>
    <name evidence="6" type="primary">Fla1.1</name>
</gene>
<evidence type="ECO:0000256" key="4">
    <source>
        <dbReference type="ARBA" id="ARBA00022656"/>
    </source>
</evidence>
<evidence type="ECO:0000256" key="3">
    <source>
        <dbReference type="ARBA" id="ARBA00022525"/>
    </source>
</evidence>
<comment type="similarity">
    <text evidence="2">Belongs to the conotoxin A superfamily.</text>
</comment>
<dbReference type="AlphaFoldDB" id="U3L069"/>
<feature type="signal peptide" evidence="5">
    <location>
        <begin position="1"/>
        <end position="21"/>
    </location>
</feature>
<keyword evidence="4" id="KW-0800">Toxin</keyword>
<evidence type="ECO:0000256" key="2">
    <source>
        <dbReference type="ARBA" id="ARBA00006077"/>
    </source>
</evidence>
<proteinExistence type="evidence at transcript level"/>
<sequence>MGMRMIFTVFLLVALATTVASFTLDRASNGRNAAADNKPSDWIALAIKQCCRNPKCSQQGCP</sequence>
<dbReference type="GO" id="GO:0005576">
    <property type="term" value="C:extracellular region"/>
    <property type="evidence" value="ECO:0007669"/>
    <property type="project" value="UniProtKB-SubCell"/>
</dbReference>